<dbReference type="AlphaFoldDB" id="Q2GM48"/>
<dbReference type="Proteomes" id="UP000001056">
    <property type="component" value="Unassembled WGS sequence"/>
</dbReference>
<dbReference type="InParanoid" id="Q2GM48"/>
<proteinExistence type="predicted"/>
<gene>
    <name evidence="1" type="ORF">CHGG_10956</name>
</gene>
<dbReference type="VEuPathDB" id="FungiDB:CHGG_10956"/>
<reference evidence="2" key="1">
    <citation type="journal article" date="2015" name="Genome Announc.">
        <title>Draft genome sequence of the cellulolytic fungus Chaetomium globosum.</title>
        <authorList>
            <person name="Cuomo C.A."/>
            <person name="Untereiner W.A."/>
            <person name="Ma L.-J."/>
            <person name="Grabherr M."/>
            <person name="Birren B.W."/>
        </authorList>
    </citation>
    <scope>NUCLEOTIDE SEQUENCE [LARGE SCALE GENOMIC DNA]</scope>
    <source>
        <strain evidence="2">ATCC 6205 / CBS 148.51 / DSM 1962 / NBRC 6347 / NRRL 1970</strain>
    </source>
</reference>
<dbReference type="HOGENOM" id="CLU_1855046_0_0_1"/>
<keyword evidence="2" id="KW-1185">Reference proteome</keyword>
<organism evidence="1 2">
    <name type="scientific">Chaetomium globosum (strain ATCC 6205 / CBS 148.51 / DSM 1962 / NBRC 6347 / NRRL 1970)</name>
    <name type="common">Soil fungus</name>
    <dbReference type="NCBI Taxonomy" id="306901"/>
    <lineage>
        <taxon>Eukaryota</taxon>
        <taxon>Fungi</taxon>
        <taxon>Dikarya</taxon>
        <taxon>Ascomycota</taxon>
        <taxon>Pezizomycotina</taxon>
        <taxon>Sordariomycetes</taxon>
        <taxon>Sordariomycetidae</taxon>
        <taxon>Sordariales</taxon>
        <taxon>Chaetomiaceae</taxon>
        <taxon>Chaetomium</taxon>
    </lineage>
</organism>
<sequence>MFELPPYYADRLAPRAIVFFPETSGQDVDEVMRNIQSVSESIRVLPLKFTEEDLRAFQGPQLWAGRGKYRPISMMSDTKGGPITLVHIRPGISAELQILLRPDLDGPHPRPTSQFPLLTRSHHHRLGAWASSTTRPKN</sequence>
<protein>
    <submittedName>
        <fullName evidence="1">Uncharacterized protein</fullName>
    </submittedName>
</protein>
<dbReference type="RefSeq" id="XP_001226223.1">
    <property type="nucleotide sequence ID" value="XM_001226222.1"/>
</dbReference>
<dbReference type="GeneID" id="4397331"/>
<evidence type="ECO:0000313" key="2">
    <source>
        <dbReference type="Proteomes" id="UP000001056"/>
    </source>
</evidence>
<accession>Q2GM48</accession>
<dbReference type="EMBL" id="CH408036">
    <property type="protein sequence ID" value="EAQ83138.1"/>
    <property type="molecule type" value="Genomic_DNA"/>
</dbReference>
<evidence type="ECO:0000313" key="1">
    <source>
        <dbReference type="EMBL" id="EAQ83138.1"/>
    </source>
</evidence>
<name>Q2GM48_CHAGB</name>